<dbReference type="RefSeq" id="XP_037216999.1">
    <property type="nucleotide sequence ID" value="XM_037367605.1"/>
</dbReference>
<dbReference type="Proteomes" id="UP000636479">
    <property type="component" value="Unassembled WGS sequence"/>
</dbReference>
<evidence type="ECO:0008006" key="3">
    <source>
        <dbReference type="Google" id="ProtNLM"/>
    </source>
</evidence>
<reference evidence="1" key="1">
    <citation type="submission" date="2020-05" db="EMBL/GenBank/DDBJ databases">
        <title>Mycena genomes resolve the evolution of fungal bioluminescence.</title>
        <authorList>
            <person name="Tsai I.J."/>
        </authorList>
    </citation>
    <scope>NUCLEOTIDE SEQUENCE</scope>
    <source>
        <strain evidence="1">171206Taipei</strain>
    </source>
</reference>
<evidence type="ECO:0000313" key="2">
    <source>
        <dbReference type="Proteomes" id="UP000636479"/>
    </source>
</evidence>
<dbReference type="GeneID" id="59350121"/>
<evidence type="ECO:0000313" key="1">
    <source>
        <dbReference type="EMBL" id="KAF7295636.1"/>
    </source>
</evidence>
<accession>A0A8H6VXL8</accession>
<organism evidence="1 2">
    <name type="scientific">Mycena indigotica</name>
    <dbReference type="NCBI Taxonomy" id="2126181"/>
    <lineage>
        <taxon>Eukaryota</taxon>
        <taxon>Fungi</taxon>
        <taxon>Dikarya</taxon>
        <taxon>Basidiomycota</taxon>
        <taxon>Agaricomycotina</taxon>
        <taxon>Agaricomycetes</taxon>
        <taxon>Agaricomycetidae</taxon>
        <taxon>Agaricales</taxon>
        <taxon>Marasmiineae</taxon>
        <taxon>Mycenaceae</taxon>
        <taxon>Mycena</taxon>
    </lineage>
</organism>
<sequence length="480" mass="55011">MVVNPAIQSRWAQIPQDVLGEIFFETIPYPEEERFASAQNLYEDPTTPAMLSLGISHVCRQWRQAAISFPKLWSFLDVVQVECETKESRVVKLMDTYLQRSGSYQLTIVLGYNHSTRHTLLKRLLQASKRWVTVCIDAYGLYESSPTSTNLTSEQWNAIEFPALKNLVVFDFTQTYTGSCCSEAGSQPKGTLVQKLQTCDIIRYYNYCSHPDLEFQDDILHFADKATLLRYDFRNIPPSLHELATATLDNPDGARQCGFSWPKLRYAMLNIESDDNIGGFLHWFTFPEIRGLNLRFGRRVWTTDTALVDIKTIQFLIPNYFANLRVLRLCGYMDMSSRTFTMLIPTLHRVTDLTIELGHRSSHNVLQLAKLLTDTPHILVPRLKHLRLFAHSEIPRAHADAFADMLSLRFGGLALAVKLRSFVLFEFADNPTAPTSPRTLLNRLTELQAQNHDKWDVRIEVAELIDLWQAPFGGEFLLDI</sequence>
<dbReference type="EMBL" id="JACAZF010000009">
    <property type="protein sequence ID" value="KAF7295636.1"/>
    <property type="molecule type" value="Genomic_DNA"/>
</dbReference>
<keyword evidence="2" id="KW-1185">Reference proteome</keyword>
<protein>
    <recommendedName>
        <fullName evidence="3">F-box domain-containing protein</fullName>
    </recommendedName>
</protein>
<dbReference type="OrthoDB" id="3046363at2759"/>
<proteinExistence type="predicted"/>
<dbReference type="AlphaFoldDB" id="A0A8H6VXL8"/>
<name>A0A8H6VXL8_9AGAR</name>
<gene>
    <name evidence="1" type="ORF">MIND_01103800</name>
</gene>
<comment type="caution">
    <text evidence="1">The sequence shown here is derived from an EMBL/GenBank/DDBJ whole genome shotgun (WGS) entry which is preliminary data.</text>
</comment>